<dbReference type="Pfam" id="PF05699">
    <property type="entry name" value="Dimer_Tnp_hAT"/>
    <property type="match status" value="1"/>
</dbReference>
<dbReference type="InterPro" id="IPR008906">
    <property type="entry name" value="HATC_C_dom"/>
</dbReference>
<evidence type="ECO:0000256" key="4">
    <source>
        <dbReference type="ARBA" id="ARBA00022771"/>
    </source>
</evidence>
<dbReference type="InterPro" id="IPR036236">
    <property type="entry name" value="Znf_C2H2_sf"/>
</dbReference>
<proteinExistence type="predicted"/>
<evidence type="ECO:0000256" key="6">
    <source>
        <dbReference type="ARBA" id="ARBA00023015"/>
    </source>
</evidence>
<evidence type="ECO:0000256" key="2">
    <source>
        <dbReference type="ARBA" id="ARBA00011738"/>
    </source>
</evidence>
<comment type="subunit">
    <text evidence="2">Homodimer.</text>
</comment>
<sequence length="545" mass="62356">MWFKEHREESASWLIELSHSEEEVLHVRTSSCDVFQINQMLYEHTIVATMDSRPSYAGRIRMSSSGSGRPPIHPSLISQEQRNNCPFMNPSSNRTPEPSQTTPTPTPTPTPDSSSVPPPQESEEQAQTGEKRARAWQHFHQINKNGKLRAQCNYCDKSYACESGKNGTSGMNKHMTVCKKHPDNVIDSTIGSHTIHRFCRSVTGVEGQEDYREVSSLWKFDQEAVRKAINVFLIVDEHPFRTVEKEGFRGISHVFTITVDNAFSNDTSVACLRNRDGLKDASESVDRVRNAVRYIKQSTARLAKFEAFQIEEKVEKLRADFRVIRTYGKTGYPTRADWVVVEKMVKILQHFYDLTIQISGSLYVTSNTFLDEISDVDDLIKEWMNSDDIELRDIAGRMKAKFDKYWGDNDKMNMILYVAVMLDHHNKFDYGCEKAIAKNVVRDRDECQNELERYLNAQIVADSPQFDILAWWKMHTPVYPVLSALARHVFAMPISTVATETAFSTGGRVISSLWLNMHLIPCWIKLLQVGVVEVEEMENDPQDVL</sequence>
<keyword evidence="3" id="KW-0479">Metal-binding</keyword>
<evidence type="ECO:0000256" key="3">
    <source>
        <dbReference type="ARBA" id="ARBA00022723"/>
    </source>
</evidence>
<keyword evidence="8" id="KW-0804">Transcription</keyword>
<dbReference type="SUPFAM" id="SSF53098">
    <property type="entry name" value="Ribonuclease H-like"/>
    <property type="match status" value="1"/>
</dbReference>
<feature type="region of interest" description="Disordered" evidence="11">
    <location>
        <begin position="58"/>
        <end position="134"/>
    </location>
</feature>
<keyword evidence="4 10" id="KW-0863">Zinc-finger</keyword>
<accession>A0ABR0DDP1</accession>
<evidence type="ECO:0000256" key="10">
    <source>
        <dbReference type="PROSITE-ProRule" id="PRU00027"/>
    </source>
</evidence>
<dbReference type="InterPro" id="IPR012337">
    <property type="entry name" value="RNaseH-like_sf"/>
</dbReference>
<feature type="compositionally biased region" description="Polar residues" evidence="11">
    <location>
        <begin position="76"/>
        <end position="94"/>
    </location>
</feature>
<keyword evidence="14" id="KW-1185">Reference proteome</keyword>
<keyword evidence="6" id="KW-0805">Transcription regulation</keyword>
<dbReference type="SMART" id="SM00614">
    <property type="entry name" value="ZnF_BED"/>
    <property type="match status" value="1"/>
</dbReference>
<evidence type="ECO:0000256" key="8">
    <source>
        <dbReference type="ARBA" id="ARBA00023163"/>
    </source>
</evidence>
<evidence type="ECO:0000256" key="9">
    <source>
        <dbReference type="ARBA" id="ARBA00023242"/>
    </source>
</evidence>
<evidence type="ECO:0000313" key="13">
    <source>
        <dbReference type="EMBL" id="KAK4487340.1"/>
    </source>
</evidence>
<protein>
    <recommendedName>
        <fullName evidence="12">BED-type domain-containing protein</fullName>
    </recommendedName>
</protein>
<gene>
    <name evidence="13" type="ORF">RD792_006045</name>
</gene>
<dbReference type="PANTHER" id="PTHR46481">
    <property type="entry name" value="ZINC FINGER BED DOMAIN-CONTAINING PROTEIN 4"/>
    <property type="match status" value="1"/>
</dbReference>
<dbReference type="InterPro" id="IPR052035">
    <property type="entry name" value="ZnF_BED_domain_contain"/>
</dbReference>
<feature type="compositionally biased region" description="Low complexity" evidence="11">
    <location>
        <begin position="58"/>
        <end position="69"/>
    </location>
</feature>
<comment type="subcellular location">
    <subcellularLocation>
        <location evidence="1">Nucleus</location>
    </subcellularLocation>
</comment>
<dbReference type="SUPFAM" id="SSF57667">
    <property type="entry name" value="beta-beta-alpha zinc fingers"/>
    <property type="match status" value="1"/>
</dbReference>
<evidence type="ECO:0000259" key="12">
    <source>
        <dbReference type="PROSITE" id="PS50808"/>
    </source>
</evidence>
<keyword evidence="7" id="KW-0238">DNA-binding</keyword>
<organism evidence="13 14">
    <name type="scientific">Penstemon davidsonii</name>
    <dbReference type="NCBI Taxonomy" id="160366"/>
    <lineage>
        <taxon>Eukaryota</taxon>
        <taxon>Viridiplantae</taxon>
        <taxon>Streptophyta</taxon>
        <taxon>Embryophyta</taxon>
        <taxon>Tracheophyta</taxon>
        <taxon>Spermatophyta</taxon>
        <taxon>Magnoliopsida</taxon>
        <taxon>eudicotyledons</taxon>
        <taxon>Gunneridae</taxon>
        <taxon>Pentapetalae</taxon>
        <taxon>asterids</taxon>
        <taxon>lamiids</taxon>
        <taxon>Lamiales</taxon>
        <taxon>Plantaginaceae</taxon>
        <taxon>Cheloneae</taxon>
        <taxon>Penstemon</taxon>
    </lineage>
</organism>
<keyword evidence="9" id="KW-0539">Nucleus</keyword>
<comment type="caution">
    <text evidence="13">The sequence shown here is derived from an EMBL/GenBank/DDBJ whole genome shotgun (WGS) entry which is preliminary data.</text>
</comment>
<evidence type="ECO:0000313" key="14">
    <source>
        <dbReference type="Proteomes" id="UP001291926"/>
    </source>
</evidence>
<dbReference type="Pfam" id="PF02892">
    <property type="entry name" value="zf-BED"/>
    <property type="match status" value="1"/>
</dbReference>
<dbReference type="PANTHER" id="PTHR46481:SF7">
    <property type="entry name" value="ZINC FINGER BED DOMAIN-CONTAINING PROTEIN RICESLEEPER 2-LIKE"/>
    <property type="match status" value="1"/>
</dbReference>
<dbReference type="Pfam" id="PF14372">
    <property type="entry name" value="hAT-like_RNase-H"/>
    <property type="match status" value="1"/>
</dbReference>
<keyword evidence="5" id="KW-0862">Zinc</keyword>
<evidence type="ECO:0000256" key="5">
    <source>
        <dbReference type="ARBA" id="ARBA00022833"/>
    </source>
</evidence>
<dbReference type="EMBL" id="JAYDYQ010001966">
    <property type="protein sequence ID" value="KAK4487340.1"/>
    <property type="molecule type" value="Genomic_DNA"/>
</dbReference>
<reference evidence="13 14" key="1">
    <citation type="journal article" date="2023" name="bioRxiv">
        <title>Genome report: Whole genome sequence and annotation of Penstemon davidsonii.</title>
        <authorList>
            <person name="Ostevik K.L."/>
            <person name="Alabady M."/>
            <person name="Zhang M."/>
            <person name="Rausher M.D."/>
        </authorList>
    </citation>
    <scope>NUCLEOTIDE SEQUENCE [LARGE SCALE GENOMIC DNA]</scope>
    <source>
        <strain evidence="13">DNT005</strain>
        <tissue evidence="13">Whole leaf</tissue>
    </source>
</reference>
<evidence type="ECO:0000256" key="11">
    <source>
        <dbReference type="SAM" id="MobiDB-lite"/>
    </source>
</evidence>
<feature type="non-terminal residue" evidence="13">
    <location>
        <position position="545"/>
    </location>
</feature>
<evidence type="ECO:0000256" key="7">
    <source>
        <dbReference type="ARBA" id="ARBA00023125"/>
    </source>
</evidence>
<evidence type="ECO:0000256" key="1">
    <source>
        <dbReference type="ARBA" id="ARBA00004123"/>
    </source>
</evidence>
<dbReference type="InterPro" id="IPR025525">
    <property type="entry name" value="hAT-like_transposase_RNase-H"/>
</dbReference>
<dbReference type="InterPro" id="IPR003656">
    <property type="entry name" value="Znf_BED"/>
</dbReference>
<name>A0ABR0DDP1_9LAMI</name>
<dbReference type="Proteomes" id="UP001291926">
    <property type="component" value="Unassembled WGS sequence"/>
</dbReference>
<feature type="domain" description="BED-type" evidence="12">
    <location>
        <begin position="130"/>
        <end position="188"/>
    </location>
</feature>
<dbReference type="PROSITE" id="PS50808">
    <property type="entry name" value="ZF_BED"/>
    <property type="match status" value="1"/>
</dbReference>
<feature type="compositionally biased region" description="Pro residues" evidence="11">
    <location>
        <begin position="104"/>
        <end position="120"/>
    </location>
</feature>